<dbReference type="AlphaFoldDB" id="A0A128EQS7"/>
<keyword evidence="3" id="KW-1185">Reference proteome</keyword>
<dbReference type="EMBL" id="FIZP01000003">
    <property type="protein sequence ID" value="CZE47489.1"/>
    <property type="molecule type" value="Genomic_DNA"/>
</dbReference>
<feature type="transmembrane region" description="Helical" evidence="1">
    <location>
        <begin position="5"/>
        <end position="26"/>
    </location>
</feature>
<keyword evidence="1" id="KW-1133">Transmembrane helix</keyword>
<dbReference type="Proteomes" id="UP000069632">
    <property type="component" value="Unassembled WGS sequence"/>
</dbReference>
<dbReference type="RefSeq" id="WP_075495204.1">
    <property type="nucleotide sequence ID" value="NZ_CP053844.1"/>
</dbReference>
<accession>A0A128EQS7</accession>
<keyword evidence="1" id="KW-0472">Membrane</keyword>
<organism evidence="2 3">
    <name type="scientific">Campylobacter geochelonis</name>
    <dbReference type="NCBI Taxonomy" id="1780362"/>
    <lineage>
        <taxon>Bacteria</taxon>
        <taxon>Pseudomonadati</taxon>
        <taxon>Campylobacterota</taxon>
        <taxon>Epsilonproteobacteria</taxon>
        <taxon>Campylobacterales</taxon>
        <taxon>Campylobacteraceae</taxon>
        <taxon>Campylobacter</taxon>
    </lineage>
</organism>
<dbReference type="OrthoDB" id="8537043at2"/>
<feature type="transmembrane region" description="Helical" evidence="1">
    <location>
        <begin position="76"/>
        <end position="94"/>
    </location>
</feature>
<proteinExistence type="predicted"/>
<evidence type="ECO:0000256" key="1">
    <source>
        <dbReference type="SAM" id="Phobius"/>
    </source>
</evidence>
<keyword evidence="1" id="KW-0812">Transmembrane</keyword>
<protein>
    <submittedName>
        <fullName evidence="2">DNA gyrase subunit B</fullName>
    </submittedName>
</protein>
<feature type="transmembrane region" description="Helical" evidence="1">
    <location>
        <begin position="149"/>
        <end position="171"/>
    </location>
</feature>
<evidence type="ECO:0000313" key="3">
    <source>
        <dbReference type="Proteomes" id="UP000069632"/>
    </source>
</evidence>
<gene>
    <name evidence="2" type="ORF">ERS672216_00912</name>
</gene>
<reference evidence="2 3" key="1">
    <citation type="submission" date="2016-02" db="EMBL/GenBank/DDBJ databases">
        <authorList>
            <consortium name="Pathogen Informatics"/>
        </authorList>
    </citation>
    <scope>NUCLEOTIDE SEQUENCE [LARGE SCALE GENOMIC DNA]</scope>
    <source>
        <strain evidence="2 3">RC20</strain>
    </source>
</reference>
<name>A0A128EQS7_9BACT</name>
<sequence length="181" mass="20898">MKTDLIFKILITIASIAYPFTLVFFYEFSKDAVFVMALLWGLQGIFTSDKNKKQTSALLSAFFVLILLANNDTLRYFYPVIINIFMLFVFGLSLKKEAIITKFARLKEPNLPEFVIAYTRNLTKIWIVFFAVNGAISFGLIFLEDKIYWGLYTGAISYVLIAALFVGEYVYRIKLKRQEDV</sequence>
<evidence type="ECO:0000313" key="2">
    <source>
        <dbReference type="EMBL" id="CZE47489.1"/>
    </source>
</evidence>
<feature type="transmembrane region" description="Helical" evidence="1">
    <location>
        <begin position="125"/>
        <end position="143"/>
    </location>
</feature>